<evidence type="ECO:0000259" key="2">
    <source>
        <dbReference type="Pfam" id="PF04151"/>
    </source>
</evidence>
<dbReference type="Gene3D" id="2.60.120.380">
    <property type="match status" value="1"/>
</dbReference>
<dbReference type="Proteomes" id="UP000625682">
    <property type="component" value="Unassembled WGS sequence"/>
</dbReference>
<comment type="caution">
    <text evidence="3">The sequence shown here is derived from an EMBL/GenBank/DDBJ whole genome shotgun (WGS) entry which is preliminary data.</text>
</comment>
<feature type="compositionally biased region" description="Polar residues" evidence="1">
    <location>
        <begin position="26"/>
        <end position="40"/>
    </location>
</feature>
<feature type="compositionally biased region" description="Polar residues" evidence="1">
    <location>
        <begin position="1"/>
        <end position="11"/>
    </location>
</feature>
<reference evidence="3" key="1">
    <citation type="journal article" date="2014" name="Int. J. Syst. Evol. Microbiol.">
        <title>Complete genome sequence of Corynebacterium casei LMG S-19264T (=DSM 44701T), isolated from a smear-ripened cheese.</title>
        <authorList>
            <consortium name="US DOE Joint Genome Institute (JGI-PGF)"/>
            <person name="Walter F."/>
            <person name="Albersmeier A."/>
            <person name="Kalinowski J."/>
            <person name="Ruckert C."/>
        </authorList>
    </citation>
    <scope>NUCLEOTIDE SEQUENCE</scope>
    <source>
        <strain evidence="3">CGMCC 4.7272</strain>
    </source>
</reference>
<proteinExistence type="predicted"/>
<dbReference type="Pfam" id="PF04151">
    <property type="entry name" value="PPC"/>
    <property type="match status" value="1"/>
</dbReference>
<dbReference type="InterPro" id="IPR007280">
    <property type="entry name" value="Peptidase_C_arc/bac"/>
</dbReference>
<evidence type="ECO:0000313" key="3">
    <source>
        <dbReference type="EMBL" id="GGJ29704.1"/>
    </source>
</evidence>
<protein>
    <recommendedName>
        <fullName evidence="2">Peptidase C-terminal archaeal/bacterial domain-containing protein</fullName>
    </recommendedName>
</protein>
<feature type="region of interest" description="Disordered" evidence="1">
    <location>
        <begin position="1"/>
        <end position="40"/>
    </location>
</feature>
<dbReference type="EMBL" id="BMMU01000007">
    <property type="protein sequence ID" value="GGJ29704.1"/>
    <property type="molecule type" value="Genomic_DNA"/>
</dbReference>
<feature type="domain" description="Peptidase C-terminal archaeal/bacterial" evidence="2">
    <location>
        <begin position="40"/>
        <end position="106"/>
    </location>
</feature>
<accession>A0A917KXK9</accession>
<dbReference type="AlphaFoldDB" id="A0A917KXK9"/>
<organism evidence="3 4">
    <name type="scientific">Streptomyces lacrimifluminis</name>
    <dbReference type="NCBI Taxonomy" id="1500077"/>
    <lineage>
        <taxon>Bacteria</taxon>
        <taxon>Bacillati</taxon>
        <taxon>Actinomycetota</taxon>
        <taxon>Actinomycetes</taxon>
        <taxon>Kitasatosporales</taxon>
        <taxon>Streptomycetaceae</taxon>
        <taxon>Streptomyces</taxon>
    </lineage>
</organism>
<sequence length="190" mass="19149">MAVSWQVTNSHAPVDSTVEGGPLGSARTTRPTITKGATQSTSVEVPEGATSLDVVIGGASDTGADLDLTVYDKDGNLVGQDADADSEETASVIDPAVGEYTIEVYGFAVPGGSTAHDYRDTYFSATLGTVAVDDSAPVNLGTGDPATVSADVTATGTGPDGRDLFGQVRLLNTRGTVAGAGTVLIEKVTP</sequence>
<keyword evidence="4" id="KW-1185">Reference proteome</keyword>
<gene>
    <name evidence="3" type="ORF">GCM10012282_27910</name>
</gene>
<evidence type="ECO:0000313" key="4">
    <source>
        <dbReference type="Proteomes" id="UP000625682"/>
    </source>
</evidence>
<name>A0A917KXK9_9ACTN</name>
<reference evidence="3" key="2">
    <citation type="submission" date="2020-09" db="EMBL/GenBank/DDBJ databases">
        <authorList>
            <person name="Sun Q."/>
            <person name="Zhou Y."/>
        </authorList>
    </citation>
    <scope>NUCLEOTIDE SEQUENCE</scope>
    <source>
        <strain evidence="3">CGMCC 4.7272</strain>
    </source>
</reference>
<evidence type="ECO:0000256" key="1">
    <source>
        <dbReference type="SAM" id="MobiDB-lite"/>
    </source>
</evidence>